<dbReference type="CDD" id="cd00090">
    <property type="entry name" value="HTH_ARSR"/>
    <property type="match status" value="1"/>
</dbReference>
<dbReference type="InterPro" id="IPR001845">
    <property type="entry name" value="HTH_ArsR_DNA-bd_dom"/>
</dbReference>
<keyword evidence="2" id="KW-0238">DNA-binding</keyword>
<dbReference type="PRINTS" id="PR00778">
    <property type="entry name" value="HTHARSR"/>
</dbReference>
<dbReference type="PANTHER" id="PTHR43132">
    <property type="entry name" value="ARSENICAL RESISTANCE OPERON REPRESSOR ARSR-RELATED"/>
    <property type="match status" value="1"/>
</dbReference>
<evidence type="ECO:0000259" key="4">
    <source>
        <dbReference type="PROSITE" id="PS50987"/>
    </source>
</evidence>
<gene>
    <name evidence="5" type="ORF">G8759_14200</name>
</gene>
<evidence type="ECO:0000256" key="3">
    <source>
        <dbReference type="ARBA" id="ARBA00023163"/>
    </source>
</evidence>
<dbReference type="GO" id="GO:0003677">
    <property type="term" value="F:DNA binding"/>
    <property type="evidence" value="ECO:0007669"/>
    <property type="project" value="UniProtKB-KW"/>
</dbReference>
<dbReference type="Pfam" id="PF01022">
    <property type="entry name" value="HTH_5"/>
    <property type="match status" value="1"/>
</dbReference>
<dbReference type="Gene3D" id="1.10.10.10">
    <property type="entry name" value="Winged helix-like DNA-binding domain superfamily/Winged helix DNA-binding domain"/>
    <property type="match status" value="1"/>
</dbReference>
<dbReference type="InterPro" id="IPR036388">
    <property type="entry name" value="WH-like_DNA-bd_sf"/>
</dbReference>
<proteinExistence type="predicted"/>
<sequence length="110" mass="12617">MDSPLHRYKAAFFKTLGHPLRLAILDALRAGPLSVTELQTATSADQSMLSQQLSRLRTMHFVTTRREGTTVFYQVQDQDIYQFLDLARQIYGRQLKRSEDILTELNQASS</sequence>
<dbReference type="AlphaFoldDB" id="A0A6G9AMQ5"/>
<evidence type="ECO:0000256" key="2">
    <source>
        <dbReference type="ARBA" id="ARBA00023125"/>
    </source>
</evidence>
<organism evidence="5 6">
    <name type="scientific">Spirosoma aureum</name>
    <dbReference type="NCBI Taxonomy" id="2692134"/>
    <lineage>
        <taxon>Bacteria</taxon>
        <taxon>Pseudomonadati</taxon>
        <taxon>Bacteroidota</taxon>
        <taxon>Cytophagia</taxon>
        <taxon>Cytophagales</taxon>
        <taxon>Cytophagaceae</taxon>
        <taxon>Spirosoma</taxon>
    </lineage>
</organism>
<keyword evidence="3" id="KW-0804">Transcription</keyword>
<dbReference type="InterPro" id="IPR051011">
    <property type="entry name" value="Metal_resp_trans_reg"/>
</dbReference>
<dbReference type="PANTHER" id="PTHR43132:SF2">
    <property type="entry name" value="ARSENICAL RESISTANCE OPERON REPRESSOR ARSR-RELATED"/>
    <property type="match status" value="1"/>
</dbReference>
<dbReference type="Proteomes" id="UP000501802">
    <property type="component" value="Chromosome"/>
</dbReference>
<dbReference type="NCBIfam" id="NF033788">
    <property type="entry name" value="HTH_metalloreg"/>
    <property type="match status" value="1"/>
</dbReference>
<dbReference type="InterPro" id="IPR011991">
    <property type="entry name" value="ArsR-like_HTH"/>
</dbReference>
<dbReference type="EMBL" id="CP050063">
    <property type="protein sequence ID" value="QIP13690.1"/>
    <property type="molecule type" value="Genomic_DNA"/>
</dbReference>
<reference evidence="5 6" key="1">
    <citation type="submission" date="2020-03" db="EMBL/GenBank/DDBJ databases">
        <authorList>
            <person name="Kim M.K."/>
        </authorList>
    </citation>
    <scope>NUCLEOTIDE SEQUENCE [LARGE SCALE GENOMIC DNA]</scope>
    <source>
        <strain evidence="5 6">BT328</strain>
    </source>
</reference>
<keyword evidence="1" id="KW-0805">Transcription regulation</keyword>
<dbReference type="InterPro" id="IPR036390">
    <property type="entry name" value="WH_DNA-bd_sf"/>
</dbReference>
<dbReference type="GO" id="GO:0003700">
    <property type="term" value="F:DNA-binding transcription factor activity"/>
    <property type="evidence" value="ECO:0007669"/>
    <property type="project" value="InterPro"/>
</dbReference>
<dbReference type="SUPFAM" id="SSF46785">
    <property type="entry name" value="Winged helix' DNA-binding domain"/>
    <property type="match status" value="1"/>
</dbReference>
<dbReference type="RefSeq" id="WP_167209005.1">
    <property type="nucleotide sequence ID" value="NZ_CP050063.1"/>
</dbReference>
<name>A0A6G9AMQ5_9BACT</name>
<dbReference type="SMART" id="SM00418">
    <property type="entry name" value="HTH_ARSR"/>
    <property type="match status" value="1"/>
</dbReference>
<dbReference type="PROSITE" id="PS50987">
    <property type="entry name" value="HTH_ARSR_2"/>
    <property type="match status" value="1"/>
</dbReference>
<protein>
    <submittedName>
        <fullName evidence="5">Helix-turn-helix transcriptional regulator</fullName>
    </submittedName>
</protein>
<evidence type="ECO:0000313" key="5">
    <source>
        <dbReference type="EMBL" id="QIP13690.1"/>
    </source>
</evidence>
<dbReference type="KEGG" id="spib:G8759_14200"/>
<evidence type="ECO:0000256" key="1">
    <source>
        <dbReference type="ARBA" id="ARBA00023015"/>
    </source>
</evidence>
<accession>A0A6G9AMQ5</accession>
<feature type="domain" description="HTH arsR-type" evidence="4">
    <location>
        <begin position="1"/>
        <end position="95"/>
    </location>
</feature>
<evidence type="ECO:0000313" key="6">
    <source>
        <dbReference type="Proteomes" id="UP000501802"/>
    </source>
</evidence>
<keyword evidence="6" id="KW-1185">Reference proteome</keyword>